<comment type="caution">
    <text evidence="7">The sequence shown here is derived from an EMBL/GenBank/DDBJ whole genome shotgun (WGS) entry which is preliminary data.</text>
</comment>
<evidence type="ECO:0000256" key="5">
    <source>
        <dbReference type="ARBA" id="ARBA00022842"/>
    </source>
</evidence>
<dbReference type="SUPFAM" id="SSF48576">
    <property type="entry name" value="Terpenoid synthases"/>
    <property type="match status" value="1"/>
</dbReference>
<dbReference type="SFLD" id="SFLDG01017">
    <property type="entry name" value="Polyprenyl_Transferase_Like"/>
    <property type="match status" value="1"/>
</dbReference>
<keyword evidence="5" id="KW-0460">Magnesium</keyword>
<keyword evidence="8" id="KW-1185">Reference proteome</keyword>
<evidence type="ECO:0000256" key="2">
    <source>
        <dbReference type="ARBA" id="ARBA00006706"/>
    </source>
</evidence>
<keyword evidence="3 6" id="KW-0808">Transferase</keyword>
<dbReference type="InterPro" id="IPR008949">
    <property type="entry name" value="Isoprenoid_synthase_dom_sf"/>
</dbReference>
<comment type="cofactor">
    <cofactor evidence="1">
        <name>Mg(2+)</name>
        <dbReference type="ChEBI" id="CHEBI:18420"/>
    </cofactor>
</comment>
<evidence type="ECO:0000256" key="6">
    <source>
        <dbReference type="RuleBase" id="RU004466"/>
    </source>
</evidence>
<dbReference type="Pfam" id="PF00348">
    <property type="entry name" value="polyprenyl_synt"/>
    <property type="match status" value="1"/>
</dbReference>
<dbReference type="Proteomes" id="UP001156441">
    <property type="component" value="Unassembled WGS sequence"/>
</dbReference>
<evidence type="ECO:0000256" key="1">
    <source>
        <dbReference type="ARBA" id="ARBA00001946"/>
    </source>
</evidence>
<dbReference type="PANTHER" id="PTHR12001:SF85">
    <property type="entry name" value="SHORT CHAIN ISOPRENYL DIPHOSPHATE SYNTHASE"/>
    <property type="match status" value="1"/>
</dbReference>
<gene>
    <name evidence="7" type="ORF">JT362_13195</name>
</gene>
<dbReference type="Gene3D" id="1.10.600.10">
    <property type="entry name" value="Farnesyl Diphosphate Synthase"/>
    <property type="match status" value="1"/>
</dbReference>
<reference evidence="7 8" key="1">
    <citation type="submission" date="2021-02" db="EMBL/GenBank/DDBJ databases">
        <title>Actinophytocola xerophila sp. nov., isolated from soil of cotton cropping field.</title>
        <authorList>
            <person name="Huang R."/>
            <person name="Chen X."/>
            <person name="Ge X."/>
            <person name="Liu W."/>
        </authorList>
    </citation>
    <scope>NUCLEOTIDE SEQUENCE [LARGE SCALE GENOMIC DNA]</scope>
    <source>
        <strain evidence="7 8">S1-96</strain>
    </source>
</reference>
<comment type="similarity">
    <text evidence="2 6">Belongs to the FPP/GGPP synthase family.</text>
</comment>
<dbReference type="InterPro" id="IPR033749">
    <property type="entry name" value="Polyprenyl_synt_CS"/>
</dbReference>
<proteinExistence type="inferred from homology"/>
<keyword evidence="4" id="KW-0479">Metal-binding</keyword>
<name>A0ABT2J8H3_9PSEU</name>
<dbReference type="SFLD" id="SFLDS00005">
    <property type="entry name" value="Isoprenoid_Synthase_Type_I"/>
    <property type="match status" value="1"/>
</dbReference>
<evidence type="ECO:0000313" key="7">
    <source>
        <dbReference type="EMBL" id="MCT2584073.1"/>
    </source>
</evidence>
<evidence type="ECO:0000313" key="8">
    <source>
        <dbReference type="Proteomes" id="UP001156441"/>
    </source>
</evidence>
<protein>
    <submittedName>
        <fullName evidence="7">Polyprenyl synthetase family protein</fullName>
    </submittedName>
</protein>
<sequence length="404" mass="43500">MRTRPVQPDSRASPSRPPLVCGFTPPRTIGRVPTTDQSVDDPIDAPIDAAVHRHVEDVVSTYLAERRAELPELARTFAKAVDHLSDFALRGGKRLRPTFAWWGWRAAGGDADGPEARAVLRAVSALELIQTCALVHDDIMDASELRRGQPTVHVRFTEAHRAGGWLGEPERFGTAAAILLGDLALAWADDLFESAPLTPEMRDAARGPWQAMRAEMFAGQYLDVLAQAEGDESEERALGVARLKTAAYTVERPLHMGIAFAGADQATVDAVRTFGTDIGVAFQLRDDVLGVYGAPEVTGKPAGDDLREGKRTLLVALGLAYAERDGRHSDAAMLRGALGDQNLPQVTIERVRDLLVEVGAVAELERRIDALTTSAMTALTGAGLAEPGVTRLADLAVAATRRDR</sequence>
<dbReference type="PROSITE" id="PS00723">
    <property type="entry name" value="POLYPRENYL_SYNTHASE_1"/>
    <property type="match status" value="1"/>
</dbReference>
<dbReference type="EMBL" id="JAFFZE010000011">
    <property type="protein sequence ID" value="MCT2584073.1"/>
    <property type="molecule type" value="Genomic_DNA"/>
</dbReference>
<evidence type="ECO:0000256" key="4">
    <source>
        <dbReference type="ARBA" id="ARBA00022723"/>
    </source>
</evidence>
<dbReference type="PANTHER" id="PTHR12001">
    <property type="entry name" value="GERANYLGERANYL PYROPHOSPHATE SYNTHASE"/>
    <property type="match status" value="1"/>
</dbReference>
<dbReference type="CDD" id="cd00685">
    <property type="entry name" value="Trans_IPPS_HT"/>
    <property type="match status" value="1"/>
</dbReference>
<organism evidence="7 8">
    <name type="scientific">Actinophytocola gossypii</name>
    <dbReference type="NCBI Taxonomy" id="2812003"/>
    <lineage>
        <taxon>Bacteria</taxon>
        <taxon>Bacillati</taxon>
        <taxon>Actinomycetota</taxon>
        <taxon>Actinomycetes</taxon>
        <taxon>Pseudonocardiales</taxon>
        <taxon>Pseudonocardiaceae</taxon>
    </lineage>
</organism>
<dbReference type="PROSITE" id="PS00444">
    <property type="entry name" value="POLYPRENYL_SYNTHASE_2"/>
    <property type="match status" value="1"/>
</dbReference>
<accession>A0ABT2J8H3</accession>
<dbReference type="InterPro" id="IPR000092">
    <property type="entry name" value="Polyprenyl_synt"/>
</dbReference>
<evidence type="ECO:0000256" key="3">
    <source>
        <dbReference type="ARBA" id="ARBA00022679"/>
    </source>
</evidence>